<dbReference type="Proteomes" id="UP001433508">
    <property type="component" value="Unassembled WGS sequence"/>
</dbReference>
<protein>
    <submittedName>
        <fullName evidence="1">Transcriptional regulator TACO1-like protein</fullName>
    </submittedName>
</protein>
<comment type="caution">
    <text evidence="1">The sequence shown here is derived from an EMBL/GenBank/DDBJ whole genome shotgun (WGS) entry which is preliminary data.</text>
</comment>
<proteinExistence type="predicted"/>
<evidence type="ECO:0000313" key="2">
    <source>
        <dbReference type="Proteomes" id="UP001433508"/>
    </source>
</evidence>
<gene>
    <name evidence="1" type="ORF">V1525DRAFT_455893</name>
</gene>
<sequence>MSRPTLCRFYLRPYGTLLTDINRPCLCARTRNCEHDLLTSSRVRSFSNSVPASSGHNKWSTIKHTKFANDAVKNMTAMKHSRSIVAAAKIGGPDPDSNARLYNAIEAAKRASVPKKTIESAIRRAAGIGSGDGKTLENVTYEAIGPGATAIVIEALTDNKARTVTSVRTCLTKQACQLGPAFFYFERKGVIRIIKRLARPDESEDAATQPPPSAIDFDEIFEHAIEAGAEDIEAFEPDEDADGVEAELPVYQILTDPVDTAKVAQELKDSYGYDIREMGIEYVPKKESTIELTDSQGETMRKLVASLNEIDDVQDVYTNAR</sequence>
<reference evidence="2" key="1">
    <citation type="journal article" date="2024" name="Front. Bioeng. Biotechnol.">
        <title>Genome-scale model development and genomic sequencing of the oleaginous clade Lipomyces.</title>
        <authorList>
            <person name="Czajka J.J."/>
            <person name="Han Y."/>
            <person name="Kim J."/>
            <person name="Mondo S.J."/>
            <person name="Hofstad B.A."/>
            <person name="Robles A."/>
            <person name="Haridas S."/>
            <person name="Riley R."/>
            <person name="LaButti K."/>
            <person name="Pangilinan J."/>
            <person name="Andreopoulos W."/>
            <person name="Lipzen A."/>
            <person name="Yan J."/>
            <person name="Wang M."/>
            <person name="Ng V."/>
            <person name="Grigoriev I.V."/>
            <person name="Spatafora J.W."/>
            <person name="Magnuson J.K."/>
            <person name="Baker S.E."/>
            <person name="Pomraning K.R."/>
        </authorList>
    </citation>
    <scope>NUCLEOTIDE SEQUENCE [LARGE SCALE GENOMIC DNA]</scope>
    <source>
        <strain evidence="2">CBS 7786</strain>
    </source>
</reference>
<evidence type="ECO:0000313" key="1">
    <source>
        <dbReference type="EMBL" id="KAK9238337.1"/>
    </source>
</evidence>
<dbReference type="EMBL" id="MU971357">
    <property type="protein sequence ID" value="KAK9238337.1"/>
    <property type="molecule type" value="Genomic_DNA"/>
</dbReference>
<name>A0ACC3T379_LIPKO</name>
<organism evidence="1 2">
    <name type="scientific">Lipomyces kononenkoae</name>
    <name type="common">Yeast</name>
    <dbReference type="NCBI Taxonomy" id="34357"/>
    <lineage>
        <taxon>Eukaryota</taxon>
        <taxon>Fungi</taxon>
        <taxon>Dikarya</taxon>
        <taxon>Ascomycota</taxon>
        <taxon>Saccharomycotina</taxon>
        <taxon>Lipomycetes</taxon>
        <taxon>Lipomycetales</taxon>
        <taxon>Lipomycetaceae</taxon>
        <taxon>Lipomyces</taxon>
    </lineage>
</organism>
<keyword evidence="2" id="KW-1185">Reference proteome</keyword>
<accession>A0ACC3T379</accession>